<dbReference type="RefSeq" id="WP_172694424.1">
    <property type="nucleotide sequence ID" value="NZ_MN101855.1"/>
</dbReference>
<protein>
    <submittedName>
        <fullName evidence="1">Uncharacterized protein</fullName>
    </submittedName>
</protein>
<name>A0A5P1MTC4_ECOLX</name>
<dbReference type="AlphaFoldDB" id="A0A5P1MTC4"/>
<keyword evidence="1" id="KW-0614">Plasmid</keyword>
<dbReference type="EMBL" id="MN101855">
    <property type="protein sequence ID" value="QEI46096.1"/>
    <property type="molecule type" value="Genomic_DNA"/>
</dbReference>
<organism evidence="1">
    <name type="scientific">Escherichia coli</name>
    <dbReference type="NCBI Taxonomy" id="562"/>
    <lineage>
        <taxon>Bacteria</taxon>
        <taxon>Pseudomonadati</taxon>
        <taxon>Pseudomonadota</taxon>
        <taxon>Gammaproteobacteria</taxon>
        <taxon>Enterobacterales</taxon>
        <taxon>Enterobacteriaceae</taxon>
        <taxon>Escherichia</taxon>
    </lineage>
</organism>
<evidence type="ECO:0000313" key="1">
    <source>
        <dbReference type="EMBL" id="QEI46096.1"/>
    </source>
</evidence>
<accession>A0A5P1MTC4</accession>
<reference evidence="1" key="1">
    <citation type="submission" date="2019-06" db="EMBL/GenBank/DDBJ databases">
        <title>Genomic and phenotypic analysis of NDM-1-producing atypical Enteroaggregative Escherichia coli causing a fatal outbreak.</title>
        <authorList>
            <person name="Bai L."/>
        </authorList>
    </citation>
    <scope>NUCLEOTIDE SEQUENCE</scope>
    <source>
        <strain evidence="1">13ZX36</strain>
        <plasmid evidence="1">p13ZX36-90</plasmid>
    </source>
</reference>
<sequence>MAGGRKIKCVTSDPRWRDMVIKYRYNFTQAVSRYFWDVPLPPAAADHSVSAGNGE</sequence>
<proteinExistence type="predicted"/>
<geneLocation type="plasmid" evidence="1">
    <name>p13ZX36-90</name>
</geneLocation>
<gene>
    <name evidence="1" type="ORF">p13ZX36-90_00014</name>
</gene>